<dbReference type="EMBL" id="CADCVQ010000159">
    <property type="protein sequence ID" value="CAA9527479.1"/>
    <property type="molecule type" value="Genomic_DNA"/>
</dbReference>
<proteinExistence type="predicted"/>
<gene>
    <name evidence="2" type="ORF">AVDCRST_MAG67-3797</name>
</gene>
<name>A0A6J4TMN5_9ACTN</name>
<accession>A0A6J4TMN5</accession>
<protein>
    <submittedName>
        <fullName evidence="2">Cell division inhibitor</fullName>
    </submittedName>
</protein>
<organism evidence="2">
    <name type="scientific">uncultured Solirubrobacteraceae bacterium</name>
    <dbReference type="NCBI Taxonomy" id="1162706"/>
    <lineage>
        <taxon>Bacteria</taxon>
        <taxon>Bacillati</taxon>
        <taxon>Actinomycetota</taxon>
        <taxon>Thermoleophilia</taxon>
        <taxon>Solirubrobacterales</taxon>
        <taxon>Solirubrobacteraceae</taxon>
        <taxon>environmental samples</taxon>
    </lineage>
</organism>
<reference evidence="2" key="1">
    <citation type="submission" date="2020-02" db="EMBL/GenBank/DDBJ databases">
        <authorList>
            <person name="Meier V. D."/>
        </authorList>
    </citation>
    <scope>NUCLEOTIDE SEQUENCE</scope>
    <source>
        <strain evidence="2">AVDCRST_MAG67</strain>
    </source>
</reference>
<evidence type="ECO:0000313" key="2">
    <source>
        <dbReference type="EMBL" id="CAA9527479.1"/>
    </source>
</evidence>
<feature type="domain" description="DUF1731" evidence="1">
    <location>
        <begin position="24"/>
        <end position="64"/>
    </location>
</feature>
<evidence type="ECO:0000259" key="1">
    <source>
        <dbReference type="Pfam" id="PF08338"/>
    </source>
</evidence>
<dbReference type="AlphaFoldDB" id="A0A6J4TMN5"/>
<dbReference type="Pfam" id="PF08338">
    <property type="entry name" value="DUF1731"/>
    <property type="match status" value="1"/>
</dbReference>
<dbReference type="InterPro" id="IPR013549">
    <property type="entry name" value="DUF1731"/>
</dbReference>
<sequence length="73" mass="7833">MSCAGPRAYPSGLPATKLTLEVGAILMRTESELILKSRRVIPGVLLGRGSSFHVPDWPTAARQLCADRRSGGR</sequence>